<dbReference type="EMBL" id="LCBC01000030">
    <property type="protein sequence ID" value="KKS02664.1"/>
    <property type="molecule type" value="Genomic_DNA"/>
</dbReference>
<proteinExistence type="predicted"/>
<dbReference type="Proteomes" id="UP000034493">
    <property type="component" value="Unassembled WGS sequence"/>
</dbReference>
<comment type="caution">
    <text evidence="1">The sequence shown here is derived from an EMBL/GenBank/DDBJ whole genome shotgun (WGS) entry which is preliminary data.</text>
</comment>
<gene>
    <name evidence="1" type="ORF">UU56_C0030G0002</name>
</gene>
<evidence type="ECO:0000313" key="2">
    <source>
        <dbReference type="Proteomes" id="UP000034493"/>
    </source>
</evidence>
<accession>A0A0G0VP23</accession>
<reference evidence="1 2" key="1">
    <citation type="journal article" date="2015" name="Nature">
        <title>rRNA introns, odd ribosomes, and small enigmatic genomes across a large radiation of phyla.</title>
        <authorList>
            <person name="Brown C.T."/>
            <person name="Hug L.A."/>
            <person name="Thomas B.C."/>
            <person name="Sharon I."/>
            <person name="Castelle C.J."/>
            <person name="Singh A."/>
            <person name="Wilkins M.J."/>
            <person name="Williams K.H."/>
            <person name="Banfield J.F."/>
        </authorList>
    </citation>
    <scope>NUCLEOTIDE SEQUENCE [LARGE SCALE GENOMIC DNA]</scope>
</reference>
<dbReference type="AlphaFoldDB" id="A0A0G0VP23"/>
<organism evidence="1 2">
    <name type="scientific">Candidatus Curtissbacteria bacterium GW2011_GWA2_41_24</name>
    <dbReference type="NCBI Taxonomy" id="1618411"/>
    <lineage>
        <taxon>Bacteria</taxon>
        <taxon>Candidatus Curtissiibacteriota</taxon>
    </lineage>
</organism>
<protein>
    <submittedName>
        <fullName evidence="1">Uncharacterized protein</fullName>
    </submittedName>
</protein>
<sequence length="59" mass="6456">MTERYEFCDGKTNKVKSIRTRSRSVAGLTRHPVTVKIAGSNPVATAKANKTNLFGYLGN</sequence>
<evidence type="ECO:0000313" key="1">
    <source>
        <dbReference type="EMBL" id="KKS02664.1"/>
    </source>
</evidence>
<name>A0A0G0VP23_9BACT</name>